<dbReference type="InterPro" id="IPR008271">
    <property type="entry name" value="Ser/Thr_kinase_AS"/>
</dbReference>
<evidence type="ECO:0000256" key="2">
    <source>
        <dbReference type="ARBA" id="ARBA00022527"/>
    </source>
</evidence>
<dbReference type="EC" id="2.7.11.1" evidence="1"/>
<protein>
    <recommendedName>
        <fullName evidence="1">non-specific serine/threonine protein kinase</fullName>
        <ecNumber evidence="1">2.7.11.1</ecNumber>
    </recommendedName>
</protein>
<dbReference type="GO" id="GO:0004674">
    <property type="term" value="F:protein serine/threonine kinase activity"/>
    <property type="evidence" value="ECO:0007669"/>
    <property type="project" value="UniProtKB-KW"/>
</dbReference>
<dbReference type="PROSITE" id="PS00108">
    <property type="entry name" value="PROTEIN_KINASE_ST"/>
    <property type="match status" value="1"/>
</dbReference>
<feature type="compositionally biased region" description="Low complexity" evidence="8">
    <location>
        <begin position="510"/>
        <end position="521"/>
    </location>
</feature>
<dbReference type="STRING" id="92696.A0A4R0RH18"/>
<dbReference type="PROSITE" id="PS00107">
    <property type="entry name" value="PROTEIN_KINASE_ATP"/>
    <property type="match status" value="1"/>
</dbReference>
<evidence type="ECO:0000313" key="11">
    <source>
        <dbReference type="Proteomes" id="UP000292702"/>
    </source>
</evidence>
<evidence type="ECO:0000256" key="6">
    <source>
        <dbReference type="ARBA" id="ARBA00022840"/>
    </source>
</evidence>
<dbReference type="PANTHER" id="PTHR48012">
    <property type="entry name" value="STERILE20-LIKE KINASE, ISOFORM B-RELATED"/>
    <property type="match status" value="1"/>
</dbReference>
<dbReference type="Pfam" id="PF00069">
    <property type="entry name" value="Pkinase"/>
    <property type="match status" value="1"/>
</dbReference>
<keyword evidence="5" id="KW-0418">Kinase</keyword>
<feature type="domain" description="Protein kinase" evidence="9">
    <location>
        <begin position="9"/>
        <end position="265"/>
    </location>
</feature>
<organism evidence="10 11">
    <name type="scientific">Steccherinum ochraceum</name>
    <dbReference type="NCBI Taxonomy" id="92696"/>
    <lineage>
        <taxon>Eukaryota</taxon>
        <taxon>Fungi</taxon>
        <taxon>Dikarya</taxon>
        <taxon>Basidiomycota</taxon>
        <taxon>Agaricomycotina</taxon>
        <taxon>Agaricomycetes</taxon>
        <taxon>Polyporales</taxon>
        <taxon>Steccherinaceae</taxon>
        <taxon>Steccherinum</taxon>
    </lineage>
</organism>
<feature type="binding site" evidence="7">
    <location>
        <position position="38"/>
    </location>
    <ligand>
        <name>ATP</name>
        <dbReference type="ChEBI" id="CHEBI:30616"/>
    </ligand>
</feature>
<dbReference type="Gene3D" id="1.10.510.10">
    <property type="entry name" value="Transferase(Phosphotransferase) domain 1"/>
    <property type="match status" value="1"/>
</dbReference>
<evidence type="ECO:0000256" key="5">
    <source>
        <dbReference type="ARBA" id="ARBA00022777"/>
    </source>
</evidence>
<evidence type="ECO:0000256" key="3">
    <source>
        <dbReference type="ARBA" id="ARBA00022679"/>
    </source>
</evidence>
<dbReference type="InterPro" id="IPR011009">
    <property type="entry name" value="Kinase-like_dom_sf"/>
</dbReference>
<dbReference type="FunFam" id="3.30.200.20:FF:000040">
    <property type="entry name" value="Dual specificity mitogen-activated protein kinase kinase"/>
    <property type="match status" value="1"/>
</dbReference>
<keyword evidence="11" id="KW-1185">Reference proteome</keyword>
<proteinExistence type="predicted"/>
<dbReference type="OrthoDB" id="248923at2759"/>
<dbReference type="GO" id="GO:0005524">
    <property type="term" value="F:ATP binding"/>
    <property type="evidence" value="ECO:0007669"/>
    <property type="project" value="UniProtKB-UniRule"/>
</dbReference>
<keyword evidence="6 7" id="KW-0067">ATP-binding</keyword>
<evidence type="ECO:0000313" key="10">
    <source>
        <dbReference type="EMBL" id="TCD63028.1"/>
    </source>
</evidence>
<dbReference type="EMBL" id="RWJN01000327">
    <property type="protein sequence ID" value="TCD63028.1"/>
    <property type="molecule type" value="Genomic_DNA"/>
</dbReference>
<dbReference type="GO" id="GO:0005737">
    <property type="term" value="C:cytoplasm"/>
    <property type="evidence" value="ECO:0007669"/>
    <property type="project" value="TreeGrafter"/>
</dbReference>
<dbReference type="SMART" id="SM00220">
    <property type="entry name" value="S_TKc"/>
    <property type="match status" value="1"/>
</dbReference>
<dbReference type="Gene3D" id="3.30.200.20">
    <property type="entry name" value="Phosphorylase Kinase, domain 1"/>
    <property type="match status" value="1"/>
</dbReference>
<feature type="region of interest" description="Disordered" evidence="8">
    <location>
        <begin position="647"/>
        <end position="689"/>
    </location>
</feature>
<reference evidence="10 11" key="1">
    <citation type="submission" date="2018-11" db="EMBL/GenBank/DDBJ databases">
        <title>Genome assembly of Steccherinum ochraceum LE-BIN_3174, the white-rot fungus of the Steccherinaceae family (The Residual Polyporoid clade, Polyporales, Basidiomycota).</title>
        <authorList>
            <person name="Fedorova T.V."/>
            <person name="Glazunova O.A."/>
            <person name="Landesman E.O."/>
            <person name="Moiseenko K.V."/>
            <person name="Psurtseva N.V."/>
            <person name="Savinova O.S."/>
            <person name="Shakhova N.V."/>
            <person name="Tyazhelova T.V."/>
            <person name="Vasina D.V."/>
        </authorList>
    </citation>
    <scope>NUCLEOTIDE SEQUENCE [LARGE SCALE GENOMIC DNA]</scope>
    <source>
        <strain evidence="10 11">LE-BIN_3174</strain>
    </source>
</reference>
<name>A0A4R0RH18_9APHY</name>
<gene>
    <name evidence="10" type="ORF">EIP91_006064</name>
</gene>
<evidence type="ECO:0000256" key="8">
    <source>
        <dbReference type="SAM" id="MobiDB-lite"/>
    </source>
</evidence>
<evidence type="ECO:0000259" key="9">
    <source>
        <dbReference type="PROSITE" id="PS50011"/>
    </source>
</evidence>
<comment type="caution">
    <text evidence="10">The sequence shown here is derived from an EMBL/GenBank/DDBJ whole genome shotgun (WGS) entry which is preliminary data.</text>
</comment>
<dbReference type="SUPFAM" id="SSF56112">
    <property type="entry name" value="Protein kinase-like (PK-like)"/>
    <property type="match status" value="1"/>
</dbReference>
<dbReference type="PROSITE" id="PS50011">
    <property type="entry name" value="PROTEIN_KINASE_DOM"/>
    <property type="match status" value="1"/>
</dbReference>
<dbReference type="FunFam" id="1.10.510.10:FF:000421">
    <property type="entry name" value="Serine/threonine-protein kinase PAK 6"/>
    <property type="match status" value="1"/>
</dbReference>
<dbReference type="InterPro" id="IPR000719">
    <property type="entry name" value="Prot_kinase_dom"/>
</dbReference>
<feature type="region of interest" description="Disordered" evidence="8">
    <location>
        <begin position="395"/>
        <end position="537"/>
    </location>
</feature>
<evidence type="ECO:0000256" key="4">
    <source>
        <dbReference type="ARBA" id="ARBA00022741"/>
    </source>
</evidence>
<sequence>MSRSVHQLYKRLETIGKGAYGSVHKGVHIPTGNIVALKIINLDTEDDDTEDIRREVNLLTQLRDAPNVTQYYECHLDGPRVWIIMEYAQGGSVRTLMKACKDGVIEEKYVVVVIREVLLGLVHLHKLGVIHRDLKAANILITASGKVMICDFGVSALLVTASSKRNTLVGTPHWMAPEVAHASAYDTKADIWSLGIMIFEMVKGSAPHSNIMDQAKLIQMIPRMKPPRLIEGEGSKELRELVSQCLRESPSDRLSAEELLKTKLIRSARAPVTILKDLLLRYDAWVKGGGTRMSTIGPLGWEEDEEKGMEHGFLDDQTEAPWEFDTVRGKSDGNLLGDGESSLLVAPADDGSLNPTVRPNKSKVPPTLRMLFEDDSTETTQADFEATFSHLSPATPVVGIPSRARGRSRSTAVPEPPGEALTARQPTFVFPPRASTPRTASDALLTDEPESDLGGGLTIRTTWPSLSEENDLDVPVSMMKANGLAEDSTRSNSADSESFEAPPHLPDAHAPVSSSPKSVPSAQPPIPPMIRKRSQSNTADALAPLVLRPMKEPNLTSSIDFHFPPLSGGIPRTPPVSAPLRLNLGGPVNLSTTPLDAPGGLKRIPSPFALGGTHAQLAKTVEDLAQWLSVVEVGLTQMLENVGELTIEEEQEQDDAGPVIEKSEIPRPNDLYMLDKSMSTPSLPLAAPT</sequence>
<keyword evidence="3" id="KW-0808">Transferase</keyword>
<dbReference type="InterPro" id="IPR050629">
    <property type="entry name" value="STE20/SPS1-PAK"/>
</dbReference>
<dbReference type="InterPro" id="IPR017441">
    <property type="entry name" value="Protein_kinase_ATP_BS"/>
</dbReference>
<dbReference type="Proteomes" id="UP000292702">
    <property type="component" value="Unassembled WGS sequence"/>
</dbReference>
<accession>A0A4R0RH18</accession>
<dbReference type="AlphaFoldDB" id="A0A4R0RH18"/>
<evidence type="ECO:0000256" key="7">
    <source>
        <dbReference type="PROSITE-ProRule" id="PRU10141"/>
    </source>
</evidence>
<keyword evidence="2" id="KW-0723">Serine/threonine-protein kinase</keyword>
<keyword evidence="4 7" id="KW-0547">Nucleotide-binding</keyword>
<dbReference type="PANTHER" id="PTHR48012:SF21">
    <property type="entry name" value="PH DOMAIN-CONTAINING PROTEIN"/>
    <property type="match status" value="1"/>
</dbReference>
<evidence type="ECO:0000256" key="1">
    <source>
        <dbReference type="ARBA" id="ARBA00012513"/>
    </source>
</evidence>